<evidence type="ECO:0000256" key="2">
    <source>
        <dbReference type="ARBA" id="ARBA00010401"/>
    </source>
</evidence>
<dbReference type="OMA" id="FEDITCV"/>
<sequence length="180" mass="20066">MISEELRATLAKHDQQHLLKYYDAGLLTEEQKASLESQLQKIDFDRLKKIYDVSVAQTTESSSDSTLEPMDSITDVEKLSEDEKAAYQSVALDAISRGEIGLVLMAGGQGTRLGCSYPKGMYDISLPSHKSLFQLQAERILRVQEMAAARSGKACVVPWYVMTSPMTHAETLAYILLRFI</sequence>
<comment type="catalytic activity">
    <reaction evidence="6">
        <text>N-acetyl-alpha-D-glucosamine 1-phosphate + UTP + H(+) = UDP-N-acetyl-alpha-D-glucosamine + diphosphate</text>
        <dbReference type="Rhea" id="RHEA:13509"/>
        <dbReference type="ChEBI" id="CHEBI:15378"/>
        <dbReference type="ChEBI" id="CHEBI:33019"/>
        <dbReference type="ChEBI" id="CHEBI:46398"/>
        <dbReference type="ChEBI" id="CHEBI:57705"/>
        <dbReference type="ChEBI" id="CHEBI:57776"/>
        <dbReference type="EC" id="2.7.7.23"/>
    </reaction>
</comment>
<gene>
    <name evidence="7" type="ORF">GSBLH_T00002059001</name>
</gene>
<dbReference type="Pfam" id="PF01704">
    <property type="entry name" value="UDPGP"/>
    <property type="match status" value="1"/>
</dbReference>
<keyword evidence="5" id="KW-0548">Nucleotidyltransferase</keyword>
<dbReference type="OrthoDB" id="532420at2759"/>
<evidence type="ECO:0000256" key="5">
    <source>
        <dbReference type="ARBA" id="ARBA00022695"/>
    </source>
</evidence>
<evidence type="ECO:0000256" key="6">
    <source>
        <dbReference type="ARBA" id="ARBA00048493"/>
    </source>
</evidence>
<dbReference type="InParanoid" id="D8M1N5"/>
<keyword evidence="4" id="KW-0808">Transferase</keyword>
<protein>
    <recommendedName>
        <fullName evidence="3">UDP-N-acetylglucosamine diphosphorylase</fullName>
        <ecNumber evidence="3">2.7.7.23</ecNumber>
    </recommendedName>
</protein>
<proteinExistence type="inferred from homology"/>
<dbReference type="PANTHER" id="PTHR11952">
    <property type="entry name" value="UDP- GLUCOSE PYROPHOSPHORYLASE"/>
    <property type="match status" value="1"/>
</dbReference>
<dbReference type="Proteomes" id="UP000008312">
    <property type="component" value="Unassembled WGS sequence"/>
</dbReference>
<evidence type="ECO:0000256" key="1">
    <source>
        <dbReference type="ARBA" id="ARBA00005208"/>
    </source>
</evidence>
<evidence type="ECO:0000256" key="4">
    <source>
        <dbReference type="ARBA" id="ARBA00022679"/>
    </source>
</evidence>
<dbReference type="AlphaFoldDB" id="D8M1N5"/>
<dbReference type="InterPro" id="IPR002618">
    <property type="entry name" value="UDPGP_fam"/>
</dbReference>
<dbReference type="EMBL" id="FN668646">
    <property type="protein sequence ID" value="CBK21974.2"/>
    <property type="molecule type" value="Genomic_DNA"/>
</dbReference>
<dbReference type="GO" id="GO:0003977">
    <property type="term" value="F:UDP-N-acetylglucosamine diphosphorylase activity"/>
    <property type="evidence" value="ECO:0007669"/>
    <property type="project" value="UniProtKB-EC"/>
</dbReference>
<comment type="pathway">
    <text evidence="1">Nucleotide-sugar biosynthesis; UDP-N-acetyl-alpha-D-glucosamine biosynthesis; UDP-N-acetyl-alpha-D-glucosamine from N-acetyl-alpha-D-glucosamine 1-phosphate: step 1/1.</text>
</comment>
<dbReference type="RefSeq" id="XP_012896022.1">
    <property type="nucleotide sequence ID" value="XM_013040568.1"/>
</dbReference>
<dbReference type="PANTHER" id="PTHR11952:SF2">
    <property type="entry name" value="LD24639P"/>
    <property type="match status" value="1"/>
</dbReference>
<dbReference type="EC" id="2.7.7.23" evidence="3"/>
<dbReference type="GeneID" id="24919266"/>
<organism evidence="7">
    <name type="scientific">Blastocystis hominis</name>
    <dbReference type="NCBI Taxonomy" id="12968"/>
    <lineage>
        <taxon>Eukaryota</taxon>
        <taxon>Sar</taxon>
        <taxon>Stramenopiles</taxon>
        <taxon>Bigyra</taxon>
        <taxon>Opalozoa</taxon>
        <taxon>Opalinata</taxon>
        <taxon>Blastocystidae</taxon>
        <taxon>Blastocystis</taxon>
    </lineage>
</organism>
<reference evidence="7" key="1">
    <citation type="submission" date="2010-02" db="EMBL/GenBank/DDBJ databases">
        <title>Sequencing and annotation of the Blastocystis hominis genome.</title>
        <authorList>
            <person name="Wincker P."/>
        </authorList>
    </citation>
    <scope>NUCLEOTIDE SEQUENCE</scope>
    <source>
        <strain evidence="7">Singapore isolate B</strain>
    </source>
</reference>
<dbReference type="SUPFAM" id="SSF53448">
    <property type="entry name" value="Nucleotide-diphospho-sugar transferases"/>
    <property type="match status" value="1"/>
</dbReference>
<evidence type="ECO:0000313" key="8">
    <source>
        <dbReference type="Proteomes" id="UP000008312"/>
    </source>
</evidence>
<evidence type="ECO:0000256" key="3">
    <source>
        <dbReference type="ARBA" id="ARBA00012457"/>
    </source>
</evidence>
<dbReference type="InterPro" id="IPR029044">
    <property type="entry name" value="Nucleotide-diphossugar_trans"/>
</dbReference>
<dbReference type="GO" id="GO:0006048">
    <property type="term" value="P:UDP-N-acetylglucosamine biosynthetic process"/>
    <property type="evidence" value="ECO:0007669"/>
    <property type="project" value="TreeGrafter"/>
</dbReference>
<evidence type="ECO:0000313" key="7">
    <source>
        <dbReference type="EMBL" id="CBK21974.2"/>
    </source>
</evidence>
<comment type="similarity">
    <text evidence="2">Belongs to the UDPGP type 1 family.</text>
</comment>
<accession>D8M1N5</accession>
<dbReference type="InterPro" id="IPR039741">
    <property type="entry name" value="UDP-sugar_pyrophosphorylase"/>
</dbReference>
<keyword evidence="8" id="KW-1185">Reference proteome</keyword>
<dbReference type="Gene3D" id="3.90.550.10">
    <property type="entry name" value="Spore Coat Polysaccharide Biosynthesis Protein SpsA, Chain A"/>
    <property type="match status" value="1"/>
</dbReference>
<name>D8M1N5_BLAHO</name>